<evidence type="ECO:0000313" key="5">
    <source>
        <dbReference type="Proteomes" id="UP001060164"/>
    </source>
</evidence>
<comment type="similarity">
    <text evidence="2">Belongs to the ROK (NagC/XylR) family.</text>
</comment>
<organism evidence="4 5">
    <name type="scientific">Ruminococcus gauvreauii</name>
    <dbReference type="NCBI Taxonomy" id="438033"/>
    <lineage>
        <taxon>Bacteria</taxon>
        <taxon>Bacillati</taxon>
        <taxon>Bacillota</taxon>
        <taxon>Clostridia</taxon>
        <taxon>Eubacteriales</taxon>
        <taxon>Oscillospiraceae</taxon>
        <taxon>Ruminococcus</taxon>
    </lineage>
</organism>
<dbReference type="CDD" id="cd23763">
    <property type="entry name" value="ASKHA_ATPase_ROK"/>
    <property type="match status" value="1"/>
</dbReference>
<dbReference type="InterPro" id="IPR000600">
    <property type="entry name" value="ROK"/>
</dbReference>
<dbReference type="Pfam" id="PF00480">
    <property type="entry name" value="ROK"/>
    <property type="match status" value="1"/>
</dbReference>
<proteinExistence type="inferred from homology"/>
<evidence type="ECO:0000256" key="3">
    <source>
        <dbReference type="ARBA" id="ARBA00022629"/>
    </source>
</evidence>
<keyword evidence="3" id="KW-0859">Xylose metabolism</keyword>
<dbReference type="PANTHER" id="PTHR18964:SF149">
    <property type="entry name" value="BIFUNCTIONAL UDP-N-ACETYLGLUCOSAMINE 2-EPIMERASE_N-ACETYLMANNOSAMINE KINASE"/>
    <property type="match status" value="1"/>
</dbReference>
<accession>A0ABY5VD26</accession>
<gene>
    <name evidence="4" type="ORF">NQ502_12030</name>
</gene>
<dbReference type="PANTHER" id="PTHR18964">
    <property type="entry name" value="ROK (REPRESSOR, ORF, KINASE) FAMILY"/>
    <property type="match status" value="1"/>
</dbReference>
<dbReference type="Gene3D" id="3.30.420.40">
    <property type="match status" value="2"/>
</dbReference>
<dbReference type="EMBL" id="CP102290">
    <property type="protein sequence ID" value="UWP58117.1"/>
    <property type="molecule type" value="Genomic_DNA"/>
</dbReference>
<sequence length="340" mass="38692">MRLKSVSELKNLNTERIRRAIQEKRIFTKSMIFRETSLSMATCGNTINDMLEDNEVIQVDREELQMGRPVARFTYNRDYLHVMGVSIFTENHKYTAKIVITDALGGTLRRRRCDYQEFEYADLLQLLSEELRTDPFIKGIEIGVPGVINEDMLEKCDIQSLAGLQLCRMLEEELHVTVQVKNDMDYMAYGAYHTRSDNRGNLAALYFPRDGKGIVGCGFVIDGKVLKGFSNFAGELYVIPEAFGISRQQQANAWKCRENFLKYAAAMILTVVASMNPEEIIIMGSDVQDGELSWIKNYCAGIIPEKHMVNISIDGEYEETYSKGLIKSALNRLLFPVSEV</sequence>
<dbReference type="RefSeq" id="WP_028530244.1">
    <property type="nucleotide sequence ID" value="NZ_CABLBR010000051.1"/>
</dbReference>
<dbReference type="Gene3D" id="1.10.10.10">
    <property type="entry name" value="Winged helix-like DNA-binding domain superfamily/Winged helix DNA-binding domain"/>
    <property type="match status" value="1"/>
</dbReference>
<dbReference type="InterPro" id="IPR036388">
    <property type="entry name" value="WH-like_DNA-bd_sf"/>
</dbReference>
<dbReference type="SUPFAM" id="SSF53067">
    <property type="entry name" value="Actin-like ATPase domain"/>
    <property type="match status" value="1"/>
</dbReference>
<evidence type="ECO:0000313" key="4">
    <source>
        <dbReference type="EMBL" id="UWP58117.1"/>
    </source>
</evidence>
<name>A0ABY5VD26_9FIRM</name>
<evidence type="ECO:0000256" key="1">
    <source>
        <dbReference type="ARBA" id="ARBA00002486"/>
    </source>
</evidence>
<keyword evidence="5" id="KW-1185">Reference proteome</keyword>
<reference evidence="4" key="1">
    <citation type="journal article" date="2022" name="Cell">
        <title>Design, construction, and in vivo augmentation of a complex gut microbiome.</title>
        <authorList>
            <person name="Cheng A.G."/>
            <person name="Ho P.Y."/>
            <person name="Aranda-Diaz A."/>
            <person name="Jain S."/>
            <person name="Yu F.B."/>
            <person name="Meng X."/>
            <person name="Wang M."/>
            <person name="Iakiviak M."/>
            <person name="Nagashima K."/>
            <person name="Zhao A."/>
            <person name="Murugkar P."/>
            <person name="Patil A."/>
            <person name="Atabakhsh K."/>
            <person name="Weakley A."/>
            <person name="Yan J."/>
            <person name="Brumbaugh A.R."/>
            <person name="Higginbottom S."/>
            <person name="Dimas A."/>
            <person name="Shiver A.L."/>
            <person name="Deutschbauer A."/>
            <person name="Neff N."/>
            <person name="Sonnenburg J.L."/>
            <person name="Huang K.C."/>
            <person name="Fischbach M.A."/>
        </authorList>
    </citation>
    <scope>NUCLEOTIDE SEQUENCE</scope>
    <source>
        <strain evidence="4">DSM 19829</strain>
    </source>
</reference>
<evidence type="ECO:0000256" key="2">
    <source>
        <dbReference type="ARBA" id="ARBA00006479"/>
    </source>
</evidence>
<protein>
    <submittedName>
        <fullName evidence="4">ROK family protein</fullName>
    </submittedName>
</protein>
<keyword evidence="3" id="KW-0119">Carbohydrate metabolism</keyword>
<comment type="function">
    <text evidence="1">Transcriptional repressor of xylose-utilizing enzymes.</text>
</comment>
<dbReference type="InterPro" id="IPR043129">
    <property type="entry name" value="ATPase_NBD"/>
</dbReference>
<dbReference type="Proteomes" id="UP001060164">
    <property type="component" value="Chromosome"/>
</dbReference>